<feature type="transmembrane region" description="Helical" evidence="1">
    <location>
        <begin position="49"/>
        <end position="81"/>
    </location>
</feature>
<keyword evidence="3" id="KW-1185">Reference proteome</keyword>
<accession>A0A834YLF5</accession>
<proteinExistence type="predicted"/>
<protein>
    <submittedName>
        <fullName evidence="2">Uncharacterized protein</fullName>
    </submittedName>
</protein>
<keyword evidence="1" id="KW-0812">Transmembrane</keyword>
<sequence>MNKVAQIHCHYVKRGKKRHPKGGKNDGLKLSLIIRRLMEVGNVKRNKRLLMAVVLCSKFPPSIALTLTLSLSLGFFLSRLLSLSVSPLAAASSPTSLLPSLWPLVAAASSPAISFVPNSAISRGSRRRQVKSTGLQICVSSALQRRTTTYALDVIVPASVDLL</sequence>
<comment type="caution">
    <text evidence="2">The sequence shown here is derived from an EMBL/GenBank/DDBJ whole genome shotgun (WGS) entry which is preliminary data.</text>
</comment>
<evidence type="ECO:0000313" key="3">
    <source>
        <dbReference type="Proteomes" id="UP000655225"/>
    </source>
</evidence>
<feature type="transmembrane region" description="Helical" evidence="1">
    <location>
        <begin position="101"/>
        <end position="121"/>
    </location>
</feature>
<dbReference type="EMBL" id="JABCRI010000017">
    <property type="protein sequence ID" value="KAF8391244.1"/>
    <property type="molecule type" value="Genomic_DNA"/>
</dbReference>
<keyword evidence="1" id="KW-1133">Transmembrane helix</keyword>
<evidence type="ECO:0000313" key="2">
    <source>
        <dbReference type="EMBL" id="KAF8391244.1"/>
    </source>
</evidence>
<reference evidence="2 3" key="1">
    <citation type="submission" date="2020-04" db="EMBL/GenBank/DDBJ databases">
        <title>Plant Genome Project.</title>
        <authorList>
            <person name="Zhang R.-G."/>
        </authorList>
    </citation>
    <scope>NUCLEOTIDE SEQUENCE [LARGE SCALE GENOMIC DNA]</scope>
    <source>
        <strain evidence="2">YNK0</strain>
        <tissue evidence="2">Leaf</tissue>
    </source>
</reference>
<name>A0A834YLF5_TETSI</name>
<keyword evidence="1" id="KW-0472">Membrane</keyword>
<dbReference type="AlphaFoldDB" id="A0A834YLF5"/>
<gene>
    <name evidence="2" type="ORF">HHK36_023546</name>
</gene>
<dbReference type="Proteomes" id="UP000655225">
    <property type="component" value="Unassembled WGS sequence"/>
</dbReference>
<organism evidence="2 3">
    <name type="scientific">Tetracentron sinense</name>
    <name type="common">Spur-leaf</name>
    <dbReference type="NCBI Taxonomy" id="13715"/>
    <lineage>
        <taxon>Eukaryota</taxon>
        <taxon>Viridiplantae</taxon>
        <taxon>Streptophyta</taxon>
        <taxon>Embryophyta</taxon>
        <taxon>Tracheophyta</taxon>
        <taxon>Spermatophyta</taxon>
        <taxon>Magnoliopsida</taxon>
        <taxon>Trochodendrales</taxon>
        <taxon>Trochodendraceae</taxon>
        <taxon>Tetracentron</taxon>
    </lineage>
</organism>
<evidence type="ECO:0000256" key="1">
    <source>
        <dbReference type="SAM" id="Phobius"/>
    </source>
</evidence>